<reference evidence="2" key="1">
    <citation type="submission" date="2021-03" db="EMBL/GenBank/DDBJ databases">
        <title>Alkalibacter marinus sp. nov., isolated from tidal flat sediment.</title>
        <authorList>
            <person name="Namirimu T."/>
            <person name="Yang J.-A."/>
            <person name="Yang S.-H."/>
            <person name="Kim Y.-J."/>
            <person name="Kwon K.K."/>
        </authorList>
    </citation>
    <scope>NUCLEOTIDE SEQUENCE</scope>
    <source>
        <strain evidence="2">ES005</strain>
    </source>
</reference>
<dbReference type="EMBL" id="CP071444">
    <property type="protein sequence ID" value="QSX08624.1"/>
    <property type="molecule type" value="Genomic_DNA"/>
</dbReference>
<gene>
    <name evidence="2" type="ORF">J0B03_00595</name>
</gene>
<feature type="domain" description="DUF1638" evidence="1">
    <location>
        <begin position="30"/>
        <end position="196"/>
    </location>
</feature>
<protein>
    <submittedName>
        <fullName evidence="2">DUF1638 domain-containing protein</fullName>
    </submittedName>
</protein>
<dbReference type="AlphaFoldDB" id="A0A974XEY9"/>
<dbReference type="KEGG" id="alka:J0B03_00595"/>
<dbReference type="Proteomes" id="UP000663499">
    <property type="component" value="Chromosome"/>
</dbReference>
<proteinExistence type="predicted"/>
<organism evidence="2 3">
    <name type="scientific">Alkalibacter rhizosphaerae</name>
    <dbReference type="NCBI Taxonomy" id="2815577"/>
    <lineage>
        <taxon>Bacteria</taxon>
        <taxon>Bacillati</taxon>
        <taxon>Bacillota</taxon>
        <taxon>Clostridia</taxon>
        <taxon>Eubacteriales</taxon>
        <taxon>Eubacteriaceae</taxon>
        <taxon>Alkalibacter</taxon>
    </lineage>
</organism>
<evidence type="ECO:0000259" key="1">
    <source>
        <dbReference type="Pfam" id="PF07796"/>
    </source>
</evidence>
<evidence type="ECO:0000313" key="2">
    <source>
        <dbReference type="EMBL" id="QSX08624.1"/>
    </source>
</evidence>
<dbReference type="RefSeq" id="WP_207299965.1">
    <property type="nucleotide sequence ID" value="NZ_CP071444.1"/>
</dbReference>
<name>A0A974XEY9_9FIRM</name>
<accession>A0A974XEY9</accession>
<sequence>MKTLILSCNTIRAELDLTIQQWNIPYPVIYLESGLHLEPDLLRKEMQKILDRVSNVDQVLLIMGFCGNAVVGLKTNDFRLVVPKADDCLTLLLGSMDRRKEVQREKNTYFLSKGWLDMFDDVEKTMMDEYHRMTKRYGQERAEKIFRSYYRHYERLGVIDTGAFDMDDMLEQAKSTAAMMDLEIEPLKGTMNFLDAFVLGPWDDDTRFIRIEPHSTLELKHTLS</sequence>
<dbReference type="InterPro" id="IPR012437">
    <property type="entry name" value="DUF1638"/>
</dbReference>
<evidence type="ECO:0000313" key="3">
    <source>
        <dbReference type="Proteomes" id="UP000663499"/>
    </source>
</evidence>
<dbReference type="Pfam" id="PF07796">
    <property type="entry name" value="DUF1638"/>
    <property type="match status" value="1"/>
</dbReference>
<keyword evidence="3" id="KW-1185">Reference proteome</keyword>